<gene>
    <name evidence="1" type="ORF">F511_26850</name>
</gene>
<accession>A0A2Z7AQZ6</accession>
<proteinExistence type="predicted"/>
<protein>
    <submittedName>
        <fullName evidence="1">Uncharacterized protein</fullName>
    </submittedName>
</protein>
<reference evidence="1 2" key="1">
    <citation type="journal article" date="2015" name="Proc. Natl. Acad. Sci. U.S.A.">
        <title>The resurrection genome of Boea hygrometrica: A blueprint for survival of dehydration.</title>
        <authorList>
            <person name="Xiao L."/>
            <person name="Yang G."/>
            <person name="Zhang L."/>
            <person name="Yang X."/>
            <person name="Zhao S."/>
            <person name="Ji Z."/>
            <person name="Zhou Q."/>
            <person name="Hu M."/>
            <person name="Wang Y."/>
            <person name="Chen M."/>
            <person name="Xu Y."/>
            <person name="Jin H."/>
            <person name="Xiao X."/>
            <person name="Hu G."/>
            <person name="Bao F."/>
            <person name="Hu Y."/>
            <person name="Wan P."/>
            <person name="Li L."/>
            <person name="Deng X."/>
            <person name="Kuang T."/>
            <person name="Xiang C."/>
            <person name="Zhu J.K."/>
            <person name="Oliver M.J."/>
            <person name="He Y."/>
        </authorList>
    </citation>
    <scope>NUCLEOTIDE SEQUENCE [LARGE SCALE GENOMIC DNA]</scope>
    <source>
        <strain evidence="2">cv. XS01</strain>
    </source>
</reference>
<evidence type="ECO:0000313" key="1">
    <source>
        <dbReference type="EMBL" id="KZV23856.1"/>
    </source>
</evidence>
<organism evidence="1 2">
    <name type="scientific">Dorcoceras hygrometricum</name>
    <dbReference type="NCBI Taxonomy" id="472368"/>
    <lineage>
        <taxon>Eukaryota</taxon>
        <taxon>Viridiplantae</taxon>
        <taxon>Streptophyta</taxon>
        <taxon>Embryophyta</taxon>
        <taxon>Tracheophyta</taxon>
        <taxon>Spermatophyta</taxon>
        <taxon>Magnoliopsida</taxon>
        <taxon>eudicotyledons</taxon>
        <taxon>Gunneridae</taxon>
        <taxon>Pentapetalae</taxon>
        <taxon>asterids</taxon>
        <taxon>lamiids</taxon>
        <taxon>Lamiales</taxon>
        <taxon>Gesneriaceae</taxon>
        <taxon>Didymocarpoideae</taxon>
        <taxon>Trichosporeae</taxon>
        <taxon>Loxocarpinae</taxon>
        <taxon>Dorcoceras</taxon>
    </lineage>
</organism>
<dbReference type="OrthoDB" id="1751168at2759"/>
<dbReference type="EMBL" id="KV013361">
    <property type="protein sequence ID" value="KZV23856.1"/>
    <property type="molecule type" value="Genomic_DNA"/>
</dbReference>
<evidence type="ECO:0000313" key="2">
    <source>
        <dbReference type="Proteomes" id="UP000250235"/>
    </source>
</evidence>
<name>A0A2Z7AQZ6_9LAMI</name>
<dbReference type="AlphaFoldDB" id="A0A2Z7AQZ6"/>
<sequence length="137" mass="15336">MEHAGMVQMFNTLEETGLKGFLTASDSVYESAVVEFFTNAKVLAGTIVSFVANKKFAITKEFFTEALGLPTKGMVGLLGIQKETVDEMRNKFSRADAPFRTPSKKKQMKTVYCTTLWLKHYVQKLGLSTWSPARNLI</sequence>
<keyword evidence="2" id="KW-1185">Reference proteome</keyword>
<dbReference type="Proteomes" id="UP000250235">
    <property type="component" value="Unassembled WGS sequence"/>
</dbReference>